<accession>A0ABV4G1C7</accession>
<keyword evidence="7" id="KW-0270">Exopolysaccharide synthesis</keyword>
<comment type="caution">
    <text evidence="10">The sequence shown here is derived from an EMBL/GenBank/DDBJ whole genome shotgun (WGS) entry which is preliminary data.</text>
</comment>
<keyword evidence="4 8" id="KW-0812">Transmembrane</keyword>
<keyword evidence="11" id="KW-1185">Reference proteome</keyword>
<keyword evidence="6 8" id="KW-0472">Membrane</keyword>
<evidence type="ECO:0000313" key="11">
    <source>
        <dbReference type="Proteomes" id="UP001565369"/>
    </source>
</evidence>
<evidence type="ECO:0000256" key="8">
    <source>
        <dbReference type="SAM" id="Phobius"/>
    </source>
</evidence>
<keyword evidence="5 8" id="KW-1133">Transmembrane helix</keyword>
<evidence type="ECO:0000256" key="3">
    <source>
        <dbReference type="ARBA" id="ARBA00022679"/>
    </source>
</evidence>
<feature type="transmembrane region" description="Helical" evidence="8">
    <location>
        <begin position="163"/>
        <end position="181"/>
    </location>
</feature>
<evidence type="ECO:0000256" key="5">
    <source>
        <dbReference type="ARBA" id="ARBA00022989"/>
    </source>
</evidence>
<dbReference type="Proteomes" id="UP001565369">
    <property type="component" value="Unassembled WGS sequence"/>
</dbReference>
<evidence type="ECO:0000256" key="4">
    <source>
        <dbReference type="ARBA" id="ARBA00022692"/>
    </source>
</evidence>
<dbReference type="PANTHER" id="PTHR30576">
    <property type="entry name" value="COLANIC BIOSYNTHESIS UDP-GLUCOSE LIPID CARRIER TRANSFERASE"/>
    <property type="match status" value="1"/>
</dbReference>
<organism evidence="10 11">
    <name type="scientific">Bradyrhizobium ottawaense</name>
    <dbReference type="NCBI Taxonomy" id="931866"/>
    <lineage>
        <taxon>Bacteria</taxon>
        <taxon>Pseudomonadati</taxon>
        <taxon>Pseudomonadota</taxon>
        <taxon>Alphaproteobacteria</taxon>
        <taxon>Hyphomicrobiales</taxon>
        <taxon>Nitrobacteraceae</taxon>
        <taxon>Bradyrhizobium</taxon>
    </lineage>
</organism>
<evidence type="ECO:0000256" key="6">
    <source>
        <dbReference type="ARBA" id="ARBA00023136"/>
    </source>
</evidence>
<dbReference type="PANTHER" id="PTHR30576:SF21">
    <property type="entry name" value="UDP-GLUCOSE:UNDECAPRENYL-PHOSPHATE GLUCOSE-1-PHOSPHATE TRANSFERASE"/>
    <property type="match status" value="1"/>
</dbReference>
<gene>
    <name evidence="10" type="ORF">ABIG07_005792</name>
</gene>
<protein>
    <submittedName>
        <fullName evidence="10">Undecaprenyl-phosphate glucose phosphotransferase</fullName>
    </submittedName>
</protein>
<feature type="transmembrane region" description="Helical" evidence="8">
    <location>
        <begin position="193"/>
        <end position="212"/>
    </location>
</feature>
<feature type="domain" description="Bacterial sugar transferase" evidence="9">
    <location>
        <begin position="356"/>
        <end position="540"/>
    </location>
</feature>
<keyword evidence="3" id="KW-0808">Transferase</keyword>
<evidence type="ECO:0000259" key="9">
    <source>
        <dbReference type="Pfam" id="PF02397"/>
    </source>
</evidence>
<comment type="similarity">
    <text evidence="2">Belongs to the bacterial sugar transferase family.</text>
</comment>
<dbReference type="EMBL" id="JBGBZJ010000003">
    <property type="protein sequence ID" value="MEY9456844.1"/>
    <property type="molecule type" value="Genomic_DNA"/>
</dbReference>
<feature type="transmembrane region" description="Helical" evidence="8">
    <location>
        <begin position="92"/>
        <end position="118"/>
    </location>
</feature>
<name>A0ABV4G1C7_9BRAD</name>
<dbReference type="NCBIfam" id="TIGR03025">
    <property type="entry name" value="EPS_sugtrans"/>
    <property type="match status" value="1"/>
</dbReference>
<evidence type="ECO:0000256" key="1">
    <source>
        <dbReference type="ARBA" id="ARBA00004141"/>
    </source>
</evidence>
<proteinExistence type="inferred from homology"/>
<evidence type="ECO:0000256" key="2">
    <source>
        <dbReference type="ARBA" id="ARBA00006464"/>
    </source>
</evidence>
<comment type="subcellular location">
    <subcellularLocation>
        <location evidence="1">Membrane</location>
        <topology evidence="1">Multi-pass membrane protein</topology>
    </subcellularLocation>
</comment>
<dbReference type="Pfam" id="PF02397">
    <property type="entry name" value="Bac_transf"/>
    <property type="match status" value="1"/>
</dbReference>
<evidence type="ECO:0000256" key="7">
    <source>
        <dbReference type="ARBA" id="ARBA00023169"/>
    </source>
</evidence>
<dbReference type="InterPro" id="IPR017475">
    <property type="entry name" value="EPS_sugar_tfrase"/>
</dbReference>
<feature type="transmembrane region" description="Helical" evidence="8">
    <location>
        <begin position="130"/>
        <end position="151"/>
    </location>
</feature>
<feature type="transmembrane region" description="Helical" evidence="8">
    <location>
        <begin position="361"/>
        <end position="382"/>
    </location>
</feature>
<reference evidence="10 11" key="1">
    <citation type="submission" date="2024-07" db="EMBL/GenBank/DDBJ databases">
        <title>Genomic Encyclopedia of Type Strains, Phase V (KMG-V): Genome sequencing to study the core and pangenomes of soil and plant-associated prokaryotes.</title>
        <authorList>
            <person name="Whitman W."/>
        </authorList>
    </citation>
    <scope>NUCLEOTIDE SEQUENCE [LARGE SCALE GENOMIC DNA]</scope>
    <source>
        <strain evidence="10 11">USDA 152</strain>
    </source>
</reference>
<sequence>MGSRGGAVVPNPFRFDGQFFEHAPDPKSVIWYHLNYDILLDIFNINNKLNTNSECPAMNFVNRHLPDRNDTARVSLEPSVSSRHKWPLRYDWIEPVALCADIATILLASIVSTLLYRLQNGQAEGDHGNAFGLALVSAACVASVLKAQGLYRPIELLVLKNQVRAVCVTWASLLLLIWAADGFAIRPGVSQEAGPLFAILGLGLLVAERWAVKSLLIRGLSERRFASTNIVLITDQPLSKNAGLPETLAMHGYCIQGRFSLPPIGFGPAGRKRLTSRVIDHIRNARLDQVVVEASPERWPELRAFVAELRVLPFPVIFVPVGTTAELLRHPTRSLGSAVCVELQRGPLTPFECAAKRIIDILGAGLALAISAPLLALAAIAIKLDSPGPVFFRQQRCGFNGRTFLIRKFRTMHVLEDGSVIVQATPVDQRITRVGRWLRRSSFDELPQLLNVLEGSMSLVGPRPHALAHDGQFDKLVRNYAFRRRVRPGLTGWAQIHGCRGATPTASMIEARVQYDLWYVDNWSLRLDLAILLQTPMEVLRGRNAY</sequence>
<evidence type="ECO:0000313" key="10">
    <source>
        <dbReference type="EMBL" id="MEY9456844.1"/>
    </source>
</evidence>
<dbReference type="InterPro" id="IPR003362">
    <property type="entry name" value="Bact_transf"/>
</dbReference>